<keyword evidence="2" id="KW-1133">Transmembrane helix</keyword>
<proteinExistence type="evidence at transcript level"/>
<keyword evidence="2" id="KW-0812">Transmembrane</keyword>
<feature type="transmembrane region" description="Helical" evidence="2">
    <location>
        <begin position="308"/>
        <end position="330"/>
    </location>
</feature>
<dbReference type="OrthoDB" id="8061645at2759"/>
<dbReference type="VEuPathDB" id="VectorBase:FBgn0037755"/>
<keyword evidence="3" id="KW-0732">Signal</keyword>
<accession>Q8IGK2</accession>
<feature type="chain" id="PRO_5004308369" evidence="3">
    <location>
        <begin position="20"/>
        <end position="449"/>
    </location>
</feature>
<dbReference type="GO" id="GO:0012505">
    <property type="term" value="C:endomembrane system"/>
    <property type="evidence" value="ECO:0007005"/>
    <property type="project" value="FlyBase"/>
</dbReference>
<evidence type="ECO:0000256" key="3">
    <source>
        <dbReference type="SAM" id="SignalP"/>
    </source>
</evidence>
<reference evidence="4" key="1">
    <citation type="submission" date="2002-11" db="EMBL/GenBank/DDBJ databases">
        <authorList>
            <person name="Stapleton M."/>
            <person name="Brokstein P."/>
            <person name="Hong L."/>
            <person name="Agbayani A."/>
            <person name="Carlson J."/>
            <person name="Champe M."/>
            <person name="Chavez C."/>
            <person name="Dorsett V."/>
            <person name="Dresnek D."/>
            <person name="Farfan D."/>
            <person name="Frise E."/>
            <person name="George R."/>
            <person name="Gonzalez M."/>
            <person name="Guarin H."/>
            <person name="Kronmiller B."/>
            <person name="Li P."/>
            <person name="Liao G."/>
            <person name="Miranda A."/>
            <person name="Mungall C.J."/>
            <person name="Nunoo J."/>
            <person name="Pacleb J."/>
            <person name="Paragas V."/>
            <person name="Park S."/>
            <person name="Patel S."/>
            <person name="Phouanenavong S."/>
            <person name="Wan K."/>
            <person name="Yu C."/>
            <person name="Lewis S.E."/>
            <person name="Rubin G.M."/>
            <person name="Celniker S."/>
        </authorList>
    </citation>
    <scope>NUCLEOTIDE SEQUENCE</scope>
    <source>
        <strain evidence="4">Berkeley</strain>
    </source>
</reference>
<sequence length="449" mass="50634">MRTEAAVSCFLLVLHRVCCQSGNDESWLSPDPAWSDLVNDINQPGELCQCPTCPDVSPVAMEDAVALTYFKKFVNLLFQRKRFQYDVMSAVHKRPLLFSLIPSQLDELERVQDARDLDVLLTKILESAEEAPLFNGRSGCSYVRHGFFSLLVDIFKDVIELTQTTEVKFILYATLAIALVVIVHKRFRVGLISIVLGGVFLCGYIQTYLECNRELDIDRMIEVVNHHHEPESSWFGRLLGYIYQASPKTKKIEMIKKSAKISISICMPDQVFFMYMNNIFIKQLEIMIEKVSVTMTKLSSGLSFPYNLLAPVLLVFLVGYTIKLCFKYILSPRAWASLLHKPAPQGTPTIHQSINARAPEGDSISGDNLKMLLNVINVRNVPKESLQRIPDVSGVQELEEKQEAPTTPSKKENLDESDSSSKSKSKSCVAEDEGFTLVDDHEDNNIDNV</sequence>
<feature type="transmembrane region" description="Helical" evidence="2">
    <location>
        <begin position="169"/>
        <end position="184"/>
    </location>
</feature>
<feature type="signal peptide" evidence="3">
    <location>
        <begin position="1"/>
        <end position="19"/>
    </location>
</feature>
<gene>
    <name evidence="4 5" type="ORF">CG12945</name>
</gene>
<dbReference type="EMBL" id="BT001742">
    <property type="protein sequence ID" value="AAN71497.1"/>
    <property type="molecule type" value="mRNA"/>
</dbReference>
<feature type="compositionally biased region" description="Basic and acidic residues" evidence="1">
    <location>
        <begin position="398"/>
        <end position="414"/>
    </location>
</feature>
<evidence type="ECO:0000256" key="1">
    <source>
        <dbReference type="SAM" id="MobiDB-lite"/>
    </source>
</evidence>
<dbReference type="AlphaFoldDB" id="Q8IGK2"/>
<dbReference type="FlyBase" id="FBgn0037755">
    <property type="gene designation" value="CG12945"/>
</dbReference>
<organism evidence="4">
    <name type="scientific">Drosophila melanogaster</name>
    <name type="common">Fruit fly</name>
    <dbReference type="NCBI Taxonomy" id="7227"/>
    <lineage>
        <taxon>Eukaryota</taxon>
        <taxon>Metazoa</taxon>
        <taxon>Ecdysozoa</taxon>
        <taxon>Arthropoda</taxon>
        <taxon>Hexapoda</taxon>
        <taxon>Insecta</taxon>
        <taxon>Pterygota</taxon>
        <taxon>Neoptera</taxon>
        <taxon>Endopterygota</taxon>
        <taxon>Diptera</taxon>
        <taxon>Brachycera</taxon>
        <taxon>Muscomorpha</taxon>
        <taxon>Ephydroidea</taxon>
        <taxon>Drosophilidae</taxon>
        <taxon>Drosophila</taxon>
        <taxon>Sophophora</taxon>
    </lineage>
</organism>
<dbReference type="ExpressionAtlas" id="Q8IGK2">
    <property type="expression patterns" value="baseline and differential"/>
</dbReference>
<dbReference type="AGR" id="FB:FBgn0037755"/>
<name>Q8IGK2_DROME</name>
<feature type="transmembrane region" description="Helical" evidence="2">
    <location>
        <begin position="191"/>
        <end position="209"/>
    </location>
</feature>
<keyword evidence="2" id="KW-0472">Membrane</keyword>
<evidence type="ECO:0000256" key="2">
    <source>
        <dbReference type="SAM" id="Phobius"/>
    </source>
</evidence>
<evidence type="ECO:0000313" key="4">
    <source>
        <dbReference type="EMBL" id="AAN71497.1"/>
    </source>
</evidence>
<protein>
    <submittedName>
        <fullName evidence="4">RE73786p</fullName>
    </submittedName>
</protein>
<evidence type="ECO:0000313" key="5">
    <source>
        <dbReference type="FlyBase" id="FBgn0037755"/>
    </source>
</evidence>
<feature type="region of interest" description="Disordered" evidence="1">
    <location>
        <begin position="389"/>
        <end position="449"/>
    </location>
</feature>